<keyword evidence="10" id="KW-1133">Transmembrane helix</keyword>
<dbReference type="Gene3D" id="3.30.450.20">
    <property type="entry name" value="PAS domain"/>
    <property type="match status" value="1"/>
</dbReference>
<dbReference type="RefSeq" id="WP_105040749.1">
    <property type="nucleotide sequence ID" value="NZ_PPSL01000006.1"/>
</dbReference>
<evidence type="ECO:0000256" key="9">
    <source>
        <dbReference type="SAM" id="Coils"/>
    </source>
</evidence>
<sequence length="665" mass="74225">MRKILFVLCFAISVLYVGIAGAVLNTKGQIDSMLKELPRKKNDTDKVLMLYKMCHLYSLSNPYKGLPYAKYMMGLATQIRYARGIGLAHSSLAYNYEKLSDFKAAAQNYELSAKVFEPTGDSFNVQIAYANAGNMYDELGNYGRALEFDFKALDIAERMGEKGAIQIDLGNIGIVYKEMEKYGEAIDYNDRSLKIALELKDSLEVARLFANIANCYHLWDSAGNEQRALDYNRRAFLLNKILGDSAGQARVLGNTGSIYIALKKYDSAIFCNTEAIKIYRQGGSTGNSYALVLAGLGEAYYRLAKDSILQGPKNNYGVSSKEEALALSIDNSQQALAIFMAIGNLEVASHVLGNLGGAYALQGNYKNAYEMIIKHNDLKDSMDKVNNLEKIANIETERALLVKEKQIEADNRKSLERKFFFSVTGLLIVILSIVGWNFYRQRKLTAQKTKLANQKEVLLQEKDILIKEIHHRVKNNLQVVVSLLDLQTANTEDKVAKRTMTESAARVKSISLIHRFLYQHEDVTGIEYAHFIRELFTQVVTVFKTPGQTITLDEQVPETILDIDTAVPMGLILNELLINSFKYAFPTTDGNISITMSASDGGYNLTYKDSGSGLPIGYDPKKATTMGMTIMLSLARQVGGTFTYDHAQNMFIINFTDLLGRKLIS</sequence>
<reference evidence="12 13" key="1">
    <citation type="submission" date="2018-01" db="EMBL/GenBank/DDBJ databases">
        <title>A novel member of the phylum Bacteroidetes isolated from glacier ice.</title>
        <authorList>
            <person name="Liu Q."/>
            <person name="Xin Y.-H."/>
        </authorList>
    </citation>
    <scope>NUCLEOTIDE SEQUENCE [LARGE SCALE GENOMIC DNA]</scope>
    <source>
        <strain evidence="12 13">RB1R16</strain>
    </source>
</reference>
<evidence type="ECO:0000313" key="13">
    <source>
        <dbReference type="Proteomes" id="UP000239872"/>
    </source>
</evidence>
<dbReference type="GO" id="GO:0004673">
    <property type="term" value="F:protein histidine kinase activity"/>
    <property type="evidence" value="ECO:0007669"/>
    <property type="project" value="UniProtKB-EC"/>
</dbReference>
<dbReference type="PANTHER" id="PTHR41523:SF8">
    <property type="entry name" value="ETHYLENE RESPONSE SENSOR PROTEIN"/>
    <property type="match status" value="1"/>
</dbReference>
<evidence type="ECO:0000256" key="2">
    <source>
        <dbReference type="ARBA" id="ARBA00012438"/>
    </source>
</evidence>
<protein>
    <recommendedName>
        <fullName evidence="2">histidine kinase</fullName>
        <ecNumber evidence="2">2.7.13.3</ecNumber>
    </recommendedName>
</protein>
<evidence type="ECO:0000256" key="4">
    <source>
        <dbReference type="ARBA" id="ARBA00022679"/>
    </source>
</evidence>
<dbReference type="InterPro" id="IPR019734">
    <property type="entry name" value="TPR_rpt"/>
</dbReference>
<dbReference type="Pfam" id="PF13176">
    <property type="entry name" value="TPR_7"/>
    <property type="match status" value="1"/>
</dbReference>
<dbReference type="SUPFAM" id="SSF48452">
    <property type="entry name" value="TPR-like"/>
    <property type="match status" value="2"/>
</dbReference>
<dbReference type="Pfam" id="PF07568">
    <property type="entry name" value="HisKA_2"/>
    <property type="match status" value="1"/>
</dbReference>
<dbReference type="EC" id="2.7.13.3" evidence="2"/>
<dbReference type="InterPro" id="IPR036890">
    <property type="entry name" value="HATPase_C_sf"/>
</dbReference>
<evidence type="ECO:0000256" key="6">
    <source>
        <dbReference type="ARBA" id="ARBA00022777"/>
    </source>
</evidence>
<keyword evidence="9" id="KW-0175">Coiled coil</keyword>
<dbReference type="GO" id="GO:0005524">
    <property type="term" value="F:ATP binding"/>
    <property type="evidence" value="ECO:0007669"/>
    <property type="project" value="UniProtKB-KW"/>
</dbReference>
<gene>
    <name evidence="12" type="ORF">CJD36_018800</name>
</gene>
<keyword evidence="13" id="KW-1185">Reference proteome</keyword>
<dbReference type="SMART" id="SM00028">
    <property type="entry name" value="TPR"/>
    <property type="match status" value="5"/>
</dbReference>
<organism evidence="12 13">
    <name type="scientific">Flavipsychrobacter stenotrophus</name>
    <dbReference type="NCBI Taxonomy" id="2077091"/>
    <lineage>
        <taxon>Bacteria</taxon>
        <taxon>Pseudomonadati</taxon>
        <taxon>Bacteroidota</taxon>
        <taxon>Chitinophagia</taxon>
        <taxon>Chitinophagales</taxon>
        <taxon>Chitinophagaceae</taxon>
        <taxon>Flavipsychrobacter</taxon>
    </lineage>
</organism>
<dbReference type="AlphaFoldDB" id="A0A2S7SQW5"/>
<dbReference type="Gene3D" id="3.30.565.10">
    <property type="entry name" value="Histidine kinase-like ATPase, C-terminal domain"/>
    <property type="match status" value="1"/>
</dbReference>
<proteinExistence type="predicted"/>
<evidence type="ECO:0000256" key="1">
    <source>
        <dbReference type="ARBA" id="ARBA00000085"/>
    </source>
</evidence>
<evidence type="ECO:0000313" key="12">
    <source>
        <dbReference type="EMBL" id="PQJ09299.1"/>
    </source>
</evidence>
<dbReference type="InterPro" id="IPR011990">
    <property type="entry name" value="TPR-like_helical_dom_sf"/>
</dbReference>
<keyword evidence="8" id="KW-0802">TPR repeat</keyword>
<keyword evidence="6" id="KW-0418">Kinase</keyword>
<dbReference type="InterPro" id="IPR003594">
    <property type="entry name" value="HATPase_dom"/>
</dbReference>
<keyword evidence="10" id="KW-0472">Membrane</keyword>
<evidence type="ECO:0000256" key="8">
    <source>
        <dbReference type="PROSITE-ProRule" id="PRU00339"/>
    </source>
</evidence>
<feature type="domain" description="Histidine kinase/HSP90-like ATPase" evidence="11">
    <location>
        <begin position="564"/>
        <end position="659"/>
    </location>
</feature>
<dbReference type="InterPro" id="IPR011495">
    <property type="entry name" value="Sig_transdc_His_kin_sub2_dim/P"/>
</dbReference>
<keyword evidence="7" id="KW-0067">ATP-binding</keyword>
<evidence type="ECO:0000259" key="11">
    <source>
        <dbReference type="SMART" id="SM00387"/>
    </source>
</evidence>
<dbReference type="PROSITE" id="PS50005">
    <property type="entry name" value="TPR"/>
    <property type="match status" value="1"/>
</dbReference>
<evidence type="ECO:0000256" key="10">
    <source>
        <dbReference type="SAM" id="Phobius"/>
    </source>
</evidence>
<keyword evidence="3" id="KW-0597">Phosphoprotein</keyword>
<dbReference type="Proteomes" id="UP000239872">
    <property type="component" value="Unassembled WGS sequence"/>
</dbReference>
<evidence type="ECO:0000256" key="5">
    <source>
        <dbReference type="ARBA" id="ARBA00022741"/>
    </source>
</evidence>
<dbReference type="Pfam" id="PF13181">
    <property type="entry name" value="TPR_8"/>
    <property type="match status" value="1"/>
</dbReference>
<dbReference type="SUPFAM" id="SSF55874">
    <property type="entry name" value="ATPase domain of HSP90 chaperone/DNA topoisomerase II/histidine kinase"/>
    <property type="match status" value="1"/>
</dbReference>
<evidence type="ECO:0000256" key="7">
    <source>
        <dbReference type="ARBA" id="ARBA00022840"/>
    </source>
</evidence>
<dbReference type="EMBL" id="PPSL01000006">
    <property type="protein sequence ID" value="PQJ09299.1"/>
    <property type="molecule type" value="Genomic_DNA"/>
</dbReference>
<dbReference type="PANTHER" id="PTHR41523">
    <property type="entry name" value="TWO-COMPONENT SYSTEM SENSOR PROTEIN"/>
    <property type="match status" value="1"/>
</dbReference>
<feature type="coiled-coil region" evidence="9">
    <location>
        <begin position="441"/>
        <end position="468"/>
    </location>
</feature>
<keyword evidence="10" id="KW-0812">Transmembrane</keyword>
<name>A0A2S7SQW5_9BACT</name>
<keyword evidence="5" id="KW-0547">Nucleotide-binding</keyword>
<dbReference type="Gene3D" id="1.25.40.10">
    <property type="entry name" value="Tetratricopeptide repeat domain"/>
    <property type="match status" value="2"/>
</dbReference>
<dbReference type="SMART" id="SM00387">
    <property type="entry name" value="HATPase_c"/>
    <property type="match status" value="1"/>
</dbReference>
<feature type="repeat" description="TPR" evidence="8">
    <location>
        <begin position="126"/>
        <end position="159"/>
    </location>
</feature>
<feature type="transmembrane region" description="Helical" evidence="10">
    <location>
        <begin position="419"/>
        <end position="439"/>
    </location>
</feature>
<dbReference type="OrthoDB" id="1223659at2"/>
<comment type="caution">
    <text evidence="12">The sequence shown here is derived from an EMBL/GenBank/DDBJ whole genome shotgun (WGS) entry which is preliminary data.</text>
</comment>
<evidence type="ECO:0000256" key="3">
    <source>
        <dbReference type="ARBA" id="ARBA00022553"/>
    </source>
</evidence>
<comment type="catalytic activity">
    <reaction evidence="1">
        <text>ATP + protein L-histidine = ADP + protein N-phospho-L-histidine.</text>
        <dbReference type="EC" id="2.7.13.3"/>
    </reaction>
</comment>
<keyword evidence="4" id="KW-0808">Transferase</keyword>
<accession>A0A2S7SQW5</accession>